<feature type="binding site" evidence="1">
    <location>
        <position position="256"/>
    </location>
    <ligand>
        <name>Zn(2+)</name>
        <dbReference type="ChEBI" id="CHEBI:29105"/>
    </ligand>
</feature>
<dbReference type="GO" id="GO:0005886">
    <property type="term" value="C:plasma membrane"/>
    <property type="evidence" value="ECO:0007669"/>
    <property type="project" value="TreeGrafter"/>
</dbReference>
<dbReference type="PANTHER" id="PTHR12736:SF7">
    <property type="entry name" value="LANC-LIKE PROTEIN 3"/>
    <property type="match status" value="1"/>
</dbReference>
<dbReference type="InterPro" id="IPR007822">
    <property type="entry name" value="LANC-like"/>
</dbReference>
<dbReference type="InterPro" id="IPR012341">
    <property type="entry name" value="6hp_glycosidase-like_sf"/>
</dbReference>
<dbReference type="EMBL" id="NCSJ02000024">
    <property type="protein sequence ID" value="RFU34160.1"/>
    <property type="molecule type" value="Genomic_DNA"/>
</dbReference>
<protein>
    <submittedName>
        <fullName evidence="2">Uncharacterized protein</fullName>
    </submittedName>
</protein>
<dbReference type="OrthoDB" id="10257263at2759"/>
<dbReference type="GO" id="GO:0031179">
    <property type="term" value="P:peptide modification"/>
    <property type="evidence" value="ECO:0007669"/>
    <property type="project" value="InterPro"/>
</dbReference>
<feature type="non-terminal residue" evidence="2">
    <location>
        <position position="1"/>
    </location>
</feature>
<dbReference type="Pfam" id="PF05147">
    <property type="entry name" value="LANC_like"/>
    <property type="match status" value="1"/>
</dbReference>
<gene>
    <name evidence="2" type="ORF">B7463_g2168</name>
</gene>
<comment type="caution">
    <text evidence="2">The sequence shown here is derived from an EMBL/GenBank/DDBJ whole genome shotgun (WGS) entry which is preliminary data.</text>
</comment>
<accession>A0A3E2HLA4</accession>
<organism evidence="2 3">
    <name type="scientific">Scytalidium lignicola</name>
    <name type="common">Hyphomycete</name>
    <dbReference type="NCBI Taxonomy" id="5539"/>
    <lineage>
        <taxon>Eukaryota</taxon>
        <taxon>Fungi</taxon>
        <taxon>Dikarya</taxon>
        <taxon>Ascomycota</taxon>
        <taxon>Pezizomycotina</taxon>
        <taxon>Leotiomycetes</taxon>
        <taxon>Leotiomycetes incertae sedis</taxon>
        <taxon>Scytalidium</taxon>
    </lineage>
</organism>
<dbReference type="SMART" id="SM01260">
    <property type="entry name" value="LANC_like"/>
    <property type="match status" value="1"/>
</dbReference>
<dbReference type="CDD" id="cd04794">
    <property type="entry name" value="euk_LANCL"/>
    <property type="match status" value="1"/>
</dbReference>
<keyword evidence="3" id="KW-1185">Reference proteome</keyword>
<dbReference type="GO" id="GO:0046872">
    <property type="term" value="F:metal ion binding"/>
    <property type="evidence" value="ECO:0007669"/>
    <property type="project" value="UniProtKB-KW"/>
</dbReference>
<reference evidence="2 3" key="1">
    <citation type="submission" date="2018-05" db="EMBL/GenBank/DDBJ databases">
        <title>Draft genome sequence of Scytalidium lignicola DSM 105466, a ubiquitous saprotrophic fungus.</title>
        <authorList>
            <person name="Buettner E."/>
            <person name="Gebauer A.M."/>
            <person name="Hofrichter M."/>
            <person name="Liers C."/>
            <person name="Kellner H."/>
        </authorList>
    </citation>
    <scope>NUCLEOTIDE SEQUENCE [LARGE SCALE GENOMIC DNA]</scope>
    <source>
        <strain evidence="2 3">DSM 105466</strain>
    </source>
</reference>
<dbReference type="PANTHER" id="PTHR12736">
    <property type="entry name" value="LANC-LIKE PROTEIN"/>
    <property type="match status" value="1"/>
</dbReference>
<proteinExistence type="predicted"/>
<dbReference type="SUPFAM" id="SSF158745">
    <property type="entry name" value="LanC-like"/>
    <property type="match status" value="1"/>
</dbReference>
<dbReference type="OMA" id="AVCEQEH"/>
<evidence type="ECO:0000313" key="3">
    <source>
        <dbReference type="Proteomes" id="UP000258309"/>
    </source>
</evidence>
<name>A0A3E2HLA4_SCYLI</name>
<dbReference type="PRINTS" id="PR01950">
    <property type="entry name" value="LANCSUPER"/>
</dbReference>
<keyword evidence="1" id="KW-0479">Metal-binding</keyword>
<evidence type="ECO:0000256" key="1">
    <source>
        <dbReference type="PIRSR" id="PIRSR607822-1"/>
    </source>
</evidence>
<evidence type="ECO:0000313" key="2">
    <source>
        <dbReference type="EMBL" id="RFU34160.1"/>
    </source>
</evidence>
<feature type="binding site" evidence="1">
    <location>
        <position position="304"/>
    </location>
    <ligand>
        <name>Zn(2+)</name>
        <dbReference type="ChEBI" id="CHEBI:29105"/>
    </ligand>
</feature>
<feature type="non-terminal residue" evidence="2">
    <location>
        <position position="379"/>
    </location>
</feature>
<dbReference type="Gene3D" id="1.50.10.10">
    <property type="match status" value="1"/>
</dbReference>
<dbReference type="Proteomes" id="UP000258309">
    <property type="component" value="Unassembled WGS sequence"/>
</dbReference>
<sequence>MAAPKKYIPNTATTETMSSLPDARHQLVKSLTTIIVGSPPRKPWTDSFKEDPQGLWTGPSSIAYVFFWLSKTHPDLVVEERVPMDWCLAYLDCGSDTRPIARNGLGVKNEYMVFNAVKAIATNDMTYVERLKDAAVAANVEAASVENEFLSGRAGTLALLRIVRHWIPEASEELNKIMEPIIQHCLEHQPWVFHNVAYIGAAHGSIGIITQIVLCNPSYAARLETNLIEHLDAQREDGNWYVRANLPDPTNLVQFCHGAPGFVLSLMKLRPHFPNLQSRIDKAIELGRKCTWEQGILIKEPNLCHGVTGNALALTSPQRDHFMSYASAERIQTGIEDGTYIKGDDKYGLQWGEAGRAWAWMTFDSNDVKGKGWPGYTDI</sequence>
<dbReference type="GO" id="GO:0005975">
    <property type="term" value="P:carbohydrate metabolic process"/>
    <property type="evidence" value="ECO:0007669"/>
    <property type="project" value="InterPro"/>
</dbReference>
<feature type="binding site" evidence="1">
    <location>
        <position position="305"/>
    </location>
    <ligand>
        <name>Zn(2+)</name>
        <dbReference type="ChEBI" id="CHEBI:29105"/>
    </ligand>
</feature>
<dbReference type="AlphaFoldDB" id="A0A3E2HLA4"/>
<keyword evidence="1" id="KW-0862">Zinc</keyword>